<dbReference type="Proteomes" id="UP000288669">
    <property type="component" value="Unassembled WGS sequence"/>
</dbReference>
<sequence>MQWMLISLLLVIVLLIQYFTKKKQSITWGETNAQIVECFFSSNTWTNESLLAKGISYRKIKLTLRVSSNGEVTILTRKIWTKTKNRELFAKGNWVTILYDKKNPKYFKLKYDL</sequence>
<dbReference type="EMBL" id="NGJZ01000001">
    <property type="protein sequence ID" value="RSU07680.1"/>
    <property type="molecule type" value="Genomic_DNA"/>
</dbReference>
<gene>
    <name evidence="1" type="ORF">CBF30_00105</name>
</gene>
<dbReference type="RefSeq" id="WP_126821589.1">
    <property type="nucleotide sequence ID" value="NZ_JBHLWU010000001.1"/>
</dbReference>
<accession>A0A430AHX5</accession>
<evidence type="ECO:0008006" key="3">
    <source>
        <dbReference type="Google" id="ProtNLM"/>
    </source>
</evidence>
<organism evidence="1 2">
    <name type="scientific">Vagococcus entomophilus</name>
    <dbReference type="NCBI Taxonomy" id="1160095"/>
    <lineage>
        <taxon>Bacteria</taxon>
        <taxon>Bacillati</taxon>
        <taxon>Bacillota</taxon>
        <taxon>Bacilli</taxon>
        <taxon>Lactobacillales</taxon>
        <taxon>Enterococcaceae</taxon>
        <taxon>Vagococcus</taxon>
    </lineage>
</organism>
<dbReference type="OrthoDB" id="2200354at2"/>
<protein>
    <recommendedName>
        <fullName evidence="3">DUF3592 domain-containing protein</fullName>
    </recommendedName>
</protein>
<dbReference type="AlphaFoldDB" id="A0A430AHX5"/>
<evidence type="ECO:0000313" key="1">
    <source>
        <dbReference type="EMBL" id="RSU07680.1"/>
    </source>
</evidence>
<comment type="caution">
    <text evidence="1">The sequence shown here is derived from an EMBL/GenBank/DDBJ whole genome shotgun (WGS) entry which is preliminary data.</text>
</comment>
<proteinExistence type="predicted"/>
<evidence type="ECO:0000313" key="2">
    <source>
        <dbReference type="Proteomes" id="UP000288669"/>
    </source>
</evidence>
<reference evidence="1 2" key="1">
    <citation type="submission" date="2017-05" db="EMBL/GenBank/DDBJ databases">
        <title>Vagococcus spp. assemblies.</title>
        <authorList>
            <person name="Gulvik C.A."/>
        </authorList>
    </citation>
    <scope>NUCLEOTIDE SEQUENCE [LARGE SCALE GENOMIC DNA]</scope>
    <source>
        <strain evidence="1 2">DSM 24756</strain>
    </source>
</reference>
<name>A0A430AHX5_9ENTE</name>
<keyword evidence="2" id="KW-1185">Reference proteome</keyword>